<evidence type="ECO:0000313" key="2">
    <source>
        <dbReference type="EMBL" id="GMG81982.1"/>
    </source>
</evidence>
<dbReference type="Proteomes" id="UP001239909">
    <property type="component" value="Unassembled WGS sequence"/>
</dbReference>
<dbReference type="InterPro" id="IPR008557">
    <property type="entry name" value="PhoX"/>
</dbReference>
<dbReference type="PANTHER" id="PTHR35399">
    <property type="entry name" value="SLR8030 PROTEIN"/>
    <property type="match status" value="1"/>
</dbReference>
<dbReference type="InterPro" id="IPR006311">
    <property type="entry name" value="TAT_signal"/>
</dbReference>
<protein>
    <submittedName>
        <fullName evidence="2">PhoX family phosphatase</fullName>
    </submittedName>
</protein>
<dbReference type="EMBL" id="BSYI01000007">
    <property type="protein sequence ID" value="GMG81982.1"/>
    <property type="molecule type" value="Genomic_DNA"/>
</dbReference>
<dbReference type="PANTHER" id="PTHR35399:SF2">
    <property type="entry name" value="DUF839 DOMAIN-CONTAINING PROTEIN"/>
    <property type="match status" value="1"/>
</dbReference>
<name>A0ABQ6LJY7_9RHOB</name>
<accession>A0ABQ6LJY7</accession>
<dbReference type="SUPFAM" id="SSF63829">
    <property type="entry name" value="Calcium-dependent phosphotriesterase"/>
    <property type="match status" value="1"/>
</dbReference>
<dbReference type="Pfam" id="PF05787">
    <property type="entry name" value="PhoX"/>
    <property type="match status" value="1"/>
</dbReference>
<feature type="transmembrane region" description="Helical" evidence="1">
    <location>
        <begin position="47"/>
        <end position="68"/>
    </location>
</feature>
<gene>
    <name evidence="2" type="ORF">LNKW23_11950</name>
</gene>
<evidence type="ECO:0000313" key="3">
    <source>
        <dbReference type="Proteomes" id="UP001239909"/>
    </source>
</evidence>
<keyword evidence="3" id="KW-1185">Reference proteome</keyword>
<comment type="caution">
    <text evidence="2">The sequence shown here is derived from an EMBL/GenBank/DDBJ whole genome shotgun (WGS) entry which is preliminary data.</text>
</comment>
<dbReference type="PROSITE" id="PS51318">
    <property type="entry name" value="TAT"/>
    <property type="match status" value="1"/>
</dbReference>
<proteinExistence type="predicted"/>
<keyword evidence="1" id="KW-0812">Transmembrane</keyword>
<organism evidence="2 3">
    <name type="scientific">Paralimibaculum aggregatum</name>
    <dbReference type="NCBI Taxonomy" id="3036245"/>
    <lineage>
        <taxon>Bacteria</taxon>
        <taxon>Pseudomonadati</taxon>
        <taxon>Pseudomonadota</taxon>
        <taxon>Alphaproteobacteria</taxon>
        <taxon>Rhodobacterales</taxon>
        <taxon>Paracoccaceae</taxon>
        <taxon>Paralimibaculum</taxon>
    </lineage>
</organism>
<sequence length="675" mass="73214">MDRKQIVSDPGIGNRAEAYEAFDDIPTNPNLGDTIGDVIHRRHGRRAVMRGALAVSAATALFGTAALMQAPGARAAAGGGTRFAFPELAAGIDETHHIAEGYDARILLRWGDPVFADAPPFDPHRQSAERQLAQFGYNNDYVGFVPLDPAGRRGLLCVNHEYTNEEVMFPGLGRQDRADFAGTTKAIAETEMAAHGGTVVEIARGADGHWAVELASRYNRRITPLTTRMAIDGPAAGHDRMKTAADAAGTEVIGTLNNCAGGITPWGTYLMAEENFHGYFWTDRLDADGRPDLSAQPQAAAMKRYGVPGRWYAWGKWHERFNIDIEPNEPNRFGYIVEVDPLDPESRPVKHTALGRFRHEGAESIANPDGRVVIYSGDDNRFDYLYRFVSAGTIGADRAANMALLSEGTLSVARFNDDGSMDWLPLVHGHGPLTAENGFHSQADIAIDTRLAADLLGATPMDRPEDVQPGEGHVYVMLTNNTRRRPGDENAANPRPENRFGHIIELAVPEGDHAADRMTWEIIVKCGDPAIAEVGAQWGPATSENGWFGSPDNAAIDAMGRLWISTDQGSSWPRTGRADGLYALETGGEARGSSRLFFRCPIGAELCGPCFTADQETLFLAVQHPGTDGTTSYPGFERASTFEDPATRWPDFDPAMPPRPSVLVVTKRGGGRIAV</sequence>
<dbReference type="RefSeq" id="WP_285670728.1">
    <property type="nucleotide sequence ID" value="NZ_BSYI01000007.1"/>
</dbReference>
<keyword evidence="1" id="KW-0472">Membrane</keyword>
<keyword evidence="1" id="KW-1133">Transmembrane helix</keyword>
<evidence type="ECO:0000256" key="1">
    <source>
        <dbReference type="SAM" id="Phobius"/>
    </source>
</evidence>
<reference evidence="2 3" key="1">
    <citation type="submission" date="2023-04" db="EMBL/GenBank/DDBJ databases">
        <title>Marinoamorphus aggregata gen. nov., sp. Nov., isolate from tissue of brittle star Ophioplocus japonicus.</title>
        <authorList>
            <person name="Kawano K."/>
            <person name="Sawayama S."/>
            <person name="Nakagawa S."/>
        </authorList>
    </citation>
    <scope>NUCLEOTIDE SEQUENCE [LARGE SCALE GENOMIC DNA]</scope>
    <source>
        <strain evidence="2 3">NKW23</strain>
    </source>
</reference>